<keyword evidence="3" id="KW-1185">Reference proteome</keyword>
<evidence type="ECO:0008006" key="4">
    <source>
        <dbReference type="Google" id="ProtNLM"/>
    </source>
</evidence>
<gene>
    <name evidence="2" type="ORF">V865_004203</name>
</gene>
<sequence>MSTVSCPASISLSLASLDTPQDHPDNFEFTPIMMSPLATSSSPSPSLIYGPMHHSPFDAGFYIDKEAVEARESQLVTGYNRKRYPNSNRDLALTLGYKLCTGQTNTDGSGDSDNPFKIKVEPVMNINWDRSIRDIPFGDQGRTQGPCRVQEVQELMDEEEVYECKGKVMMRRTERTKGQKRDDTKVAESKNLGRVNRKTHKHTNRKSRNGSSDPKNKKVRLATYPADYPFHIHQLENEKYDPPEPFFEPSYTDCGPNPVNKRSSSKSSRTSTDSDKTLVEIDNQPRTLQGIVLYKIQNVNIQSVPAYHYARTTLKKVIPLSSSSSSSNLITNQDLDREYQQRKVDRAKTRRQEREKIRENFGGLAFDAMDMYVKNYGEEVGMERFARWLLFEKEFYEIQYTLEMAIKERRRRSTWYRRMHW</sequence>
<dbReference type="GeneID" id="91103005"/>
<feature type="region of interest" description="Disordered" evidence="1">
    <location>
        <begin position="173"/>
        <end position="218"/>
    </location>
</feature>
<dbReference type="AlphaFoldDB" id="A0AAX4KJ64"/>
<dbReference type="EMBL" id="CP144089">
    <property type="protein sequence ID" value="WWD06118.1"/>
    <property type="molecule type" value="Genomic_DNA"/>
</dbReference>
<organism evidence="2 3">
    <name type="scientific">Kwoniella europaea PYCC6329</name>
    <dbReference type="NCBI Taxonomy" id="1423913"/>
    <lineage>
        <taxon>Eukaryota</taxon>
        <taxon>Fungi</taxon>
        <taxon>Dikarya</taxon>
        <taxon>Basidiomycota</taxon>
        <taxon>Agaricomycotina</taxon>
        <taxon>Tremellomycetes</taxon>
        <taxon>Tremellales</taxon>
        <taxon>Cryptococcaceae</taxon>
        <taxon>Kwoniella</taxon>
    </lineage>
</organism>
<feature type="compositionally biased region" description="Basic and acidic residues" evidence="1">
    <location>
        <begin position="173"/>
        <end position="188"/>
    </location>
</feature>
<evidence type="ECO:0000313" key="3">
    <source>
        <dbReference type="Proteomes" id="UP001358614"/>
    </source>
</evidence>
<evidence type="ECO:0000313" key="2">
    <source>
        <dbReference type="EMBL" id="WWD06118.1"/>
    </source>
</evidence>
<feature type="compositionally biased region" description="Basic residues" evidence="1">
    <location>
        <begin position="195"/>
        <end position="208"/>
    </location>
</feature>
<name>A0AAX4KJ64_9TREE</name>
<evidence type="ECO:0000256" key="1">
    <source>
        <dbReference type="SAM" id="MobiDB-lite"/>
    </source>
</evidence>
<reference evidence="2 3" key="1">
    <citation type="submission" date="2024-01" db="EMBL/GenBank/DDBJ databases">
        <title>Comparative genomics of Cryptococcus and Kwoniella reveals pathogenesis evolution and contrasting modes of karyotype evolution via chromosome fusion or intercentromeric recombination.</title>
        <authorList>
            <person name="Coelho M.A."/>
            <person name="David-Palma M."/>
            <person name="Shea T."/>
            <person name="Bowers K."/>
            <person name="McGinley-Smith S."/>
            <person name="Mohammad A.W."/>
            <person name="Gnirke A."/>
            <person name="Yurkov A.M."/>
            <person name="Nowrousian M."/>
            <person name="Sun S."/>
            <person name="Cuomo C.A."/>
            <person name="Heitman J."/>
        </authorList>
    </citation>
    <scope>NUCLEOTIDE SEQUENCE [LARGE SCALE GENOMIC DNA]</scope>
    <source>
        <strain evidence="2 3">PYCC6329</strain>
    </source>
</reference>
<dbReference type="Proteomes" id="UP001358614">
    <property type="component" value="Chromosome 1"/>
</dbReference>
<dbReference type="RefSeq" id="XP_066084085.1">
    <property type="nucleotide sequence ID" value="XM_066227988.1"/>
</dbReference>
<proteinExistence type="predicted"/>
<feature type="compositionally biased region" description="Low complexity" evidence="1">
    <location>
        <begin position="261"/>
        <end position="271"/>
    </location>
</feature>
<accession>A0AAX4KJ64</accession>
<feature type="region of interest" description="Disordered" evidence="1">
    <location>
        <begin position="239"/>
        <end position="276"/>
    </location>
</feature>
<dbReference type="KEGG" id="ker:91103005"/>
<protein>
    <recommendedName>
        <fullName evidence="4">BZIP domain-containing protein</fullName>
    </recommendedName>
</protein>